<organism evidence="1 2">
    <name type="scientific">Variovorax soli</name>
    <dbReference type="NCBI Taxonomy" id="376815"/>
    <lineage>
        <taxon>Bacteria</taxon>
        <taxon>Pseudomonadati</taxon>
        <taxon>Pseudomonadota</taxon>
        <taxon>Betaproteobacteria</taxon>
        <taxon>Burkholderiales</taxon>
        <taxon>Comamonadaceae</taxon>
        <taxon>Variovorax</taxon>
    </lineage>
</organism>
<evidence type="ECO:0000313" key="1">
    <source>
        <dbReference type="EMBL" id="MDR6538867.1"/>
    </source>
</evidence>
<sequence>MQVRVQLMRNSGRWLTWNQKPREFRGTLLSSRTRKGDEQGLSYIYLADDGPSLYDARVISVLGNEVRIVGLEKDDSAWVVQEWNCEILAIK</sequence>
<protein>
    <submittedName>
        <fullName evidence="1">Uncharacterized protein</fullName>
    </submittedName>
</protein>
<dbReference type="EMBL" id="JAVDRF010000012">
    <property type="protein sequence ID" value="MDR6538867.1"/>
    <property type="molecule type" value="Genomic_DNA"/>
</dbReference>
<proteinExistence type="predicted"/>
<evidence type="ECO:0000313" key="2">
    <source>
        <dbReference type="Proteomes" id="UP001184230"/>
    </source>
</evidence>
<keyword evidence="2" id="KW-1185">Reference proteome</keyword>
<accession>A0ABU1NKK5</accession>
<comment type="caution">
    <text evidence="1">The sequence shown here is derived from an EMBL/GenBank/DDBJ whole genome shotgun (WGS) entry which is preliminary data.</text>
</comment>
<dbReference type="Proteomes" id="UP001184230">
    <property type="component" value="Unassembled WGS sequence"/>
</dbReference>
<dbReference type="RefSeq" id="WP_309906061.1">
    <property type="nucleotide sequence ID" value="NZ_JAVDRF010000012.1"/>
</dbReference>
<gene>
    <name evidence="1" type="ORF">J2739_004660</name>
</gene>
<name>A0ABU1NKK5_9BURK</name>
<reference evidence="1 2" key="1">
    <citation type="submission" date="2023-07" db="EMBL/GenBank/DDBJ databases">
        <title>Sorghum-associated microbial communities from plants grown in Nebraska, USA.</title>
        <authorList>
            <person name="Schachtman D."/>
        </authorList>
    </citation>
    <scope>NUCLEOTIDE SEQUENCE [LARGE SCALE GENOMIC DNA]</scope>
    <source>
        <strain evidence="1 2">DS1781</strain>
    </source>
</reference>